<protein>
    <submittedName>
        <fullName evidence="1">Uncharacterized protein</fullName>
    </submittedName>
</protein>
<reference evidence="1 2" key="1">
    <citation type="submission" date="2014-02" db="EMBL/GenBank/DDBJ databases">
        <title>Single nucleus genome sequencing reveals high similarity among nuclei of an endomycorrhizal fungus.</title>
        <authorList>
            <person name="Lin K."/>
            <person name="Geurts R."/>
            <person name="Zhang Z."/>
            <person name="Limpens E."/>
            <person name="Saunders D.G."/>
            <person name="Mu D."/>
            <person name="Pang E."/>
            <person name="Cao H."/>
            <person name="Cha H."/>
            <person name="Lin T."/>
            <person name="Zhou Q."/>
            <person name="Shang Y."/>
            <person name="Li Y."/>
            <person name="Ivanov S."/>
            <person name="Sharma T."/>
            <person name="Velzen R.V."/>
            <person name="Ruijter N.D."/>
            <person name="Aanen D.K."/>
            <person name="Win J."/>
            <person name="Kamoun S."/>
            <person name="Bisseling T."/>
            <person name="Huang S."/>
        </authorList>
    </citation>
    <scope>NUCLEOTIDE SEQUENCE [LARGE SCALE GENOMIC DNA]</scope>
    <source>
        <strain evidence="2">DAOM197198w</strain>
    </source>
</reference>
<dbReference type="EMBL" id="JEMT01014991">
    <property type="protein sequence ID" value="EXX72850.1"/>
    <property type="molecule type" value="Genomic_DNA"/>
</dbReference>
<name>A0A015JZQ1_RHIIW</name>
<proteinExistence type="predicted"/>
<dbReference type="AlphaFoldDB" id="A0A015JZQ1"/>
<dbReference type="SUPFAM" id="SSF50494">
    <property type="entry name" value="Trypsin-like serine proteases"/>
    <property type="match status" value="1"/>
</dbReference>
<dbReference type="HOGENOM" id="CLU_051970_0_0_1"/>
<dbReference type="OrthoDB" id="2419059at2759"/>
<dbReference type="InterPro" id="IPR009003">
    <property type="entry name" value="Peptidase_S1_PA"/>
</dbReference>
<dbReference type="Proteomes" id="UP000022910">
    <property type="component" value="Unassembled WGS sequence"/>
</dbReference>
<evidence type="ECO:0000313" key="2">
    <source>
        <dbReference type="Proteomes" id="UP000022910"/>
    </source>
</evidence>
<keyword evidence="2" id="KW-1185">Reference proteome</keyword>
<comment type="caution">
    <text evidence="1">The sequence shown here is derived from an EMBL/GenBank/DDBJ whole genome shotgun (WGS) entry which is preliminary data.</text>
</comment>
<accession>A0A015JZQ1</accession>
<gene>
    <name evidence="1" type="ORF">RirG_065470</name>
</gene>
<organism evidence="1 2">
    <name type="scientific">Rhizophagus irregularis (strain DAOM 197198w)</name>
    <name type="common">Glomus intraradices</name>
    <dbReference type="NCBI Taxonomy" id="1432141"/>
    <lineage>
        <taxon>Eukaryota</taxon>
        <taxon>Fungi</taxon>
        <taxon>Fungi incertae sedis</taxon>
        <taxon>Mucoromycota</taxon>
        <taxon>Glomeromycotina</taxon>
        <taxon>Glomeromycetes</taxon>
        <taxon>Glomerales</taxon>
        <taxon>Glomeraceae</taxon>
        <taxon>Rhizophagus</taxon>
    </lineage>
</organism>
<sequence>MGMSKIRSAKTAREYCDNAVKKDSTEGHTTIKSLLHEEIEKIPDYGINKYGKKLTKNVSAYVKKRHRYIFNTNFLEKGEEKSARVTIREYLFRYVLEKDNESGSEDKADITNEMTPIERDEELGALMEIEDKLDYTSLNNLIKTKVNNPGIVDPISADFDEIIEKLSKLGQKLSIENQLHSYITELQRLKFLFKNIVPVVGGLRINIVKDFDLFIKIDDASRLLMGEYKKKVPLSATCPGNVDGKYYIIATVNLPRGTPVCNLPVEYNSFPVIVDYGIMKASTSERCHEYHENIKPGISISDSECNGAFTLGTIFTTESQPGKKYLLTVNHGVGEVGSSIIQPGNLDNIDTVYGQLLDFAFCEIDNKRGLLATNKPCGSDSSIKDVNSTLDCENSAFIPVQKIGRTTGHTNGYMRNIMQEILIDEPFEKVTFAKVLVVYGYFGDRGDSGSPVYDEYGLWGIYQSTSESKYFSGVVPIELILQKVYEKECTNFDLLVDEMEEENVDEENDN</sequence>
<evidence type="ECO:0000313" key="1">
    <source>
        <dbReference type="EMBL" id="EXX72850.1"/>
    </source>
</evidence>